<dbReference type="AlphaFoldDB" id="A0A9E7RW44"/>
<keyword evidence="9" id="KW-1185">Reference proteome</keyword>
<accession>A0A9E7RW44</accession>
<dbReference type="Proteomes" id="UP001065373">
    <property type="component" value="Chromosome"/>
</dbReference>
<feature type="transmembrane region" description="Helical" evidence="6">
    <location>
        <begin position="136"/>
        <end position="158"/>
    </location>
</feature>
<dbReference type="PANTHER" id="PTHR34857:SF2">
    <property type="entry name" value="SLL0384 PROTEIN"/>
    <property type="match status" value="1"/>
</dbReference>
<dbReference type="Pfam" id="PF02361">
    <property type="entry name" value="CbiQ"/>
    <property type="match status" value="1"/>
</dbReference>
<dbReference type="GeneID" id="58978484"/>
<keyword evidence="5 6" id="KW-0472">Membrane</keyword>
<sequence length="244" mass="26541">MDFESLFSPFTAGGGGFFRDINPVAKLMAVVGATALSVMVSDLMLLITMGLIFLVFIVLSGALRASIPFLSLIVFFWLVSVMLASFTGGGIGYAMGFSQFFARFFIISGAGIFFAFTTSPLQLASAMESLKIPGEIIFTLTVTLRYIPVLALETAAICDSLKLRVNLSGFRMLFSPSILYRGLIVPLIIRAVKISDEVAVAAESRGFDPGRRHNTPMEFNGRDLAFMALFALFLSSIKLIEIVR</sequence>
<reference evidence="8" key="1">
    <citation type="submission" date="2022-09" db="EMBL/GenBank/DDBJ databases">
        <title>Characterization of three MwoI isoschizomers from sequenced genome and metagenomes.</title>
        <authorList>
            <person name="Fomenkov A."/>
            <person name="Xu S.Y."/>
            <person name="Roberts R.J."/>
        </authorList>
    </citation>
    <scope>NUCLEOTIDE SEQUENCE</scope>
    <source>
        <strain evidence="8">DSM 2970</strain>
    </source>
</reference>
<evidence type="ECO:0000313" key="8">
    <source>
        <dbReference type="EMBL" id="UXH32517.1"/>
    </source>
</evidence>
<comment type="subcellular location">
    <subcellularLocation>
        <location evidence="1">Membrane</location>
        <topology evidence="1">Multi-pass membrane protein</topology>
    </subcellularLocation>
</comment>
<evidence type="ECO:0000313" key="7">
    <source>
        <dbReference type="EMBL" id="MEJ8542445.1"/>
    </source>
</evidence>
<dbReference type="RefSeq" id="WP_074358887.1">
    <property type="nucleotide sequence ID" value="NZ_CP104550.1"/>
</dbReference>
<evidence type="ECO:0000256" key="3">
    <source>
        <dbReference type="ARBA" id="ARBA00022692"/>
    </source>
</evidence>
<protein>
    <submittedName>
        <fullName evidence="7">Energy-coupling factor transporter transmembrane component T</fullName>
    </submittedName>
    <submittedName>
        <fullName evidence="8">Energy-coupling factor transporter transmembrane protein EcfT</fullName>
    </submittedName>
</protein>
<dbReference type="GeneID" id="75106454"/>
<feature type="transmembrane region" description="Helical" evidence="6">
    <location>
        <begin position="100"/>
        <end position="116"/>
    </location>
</feature>
<dbReference type="CDD" id="cd16914">
    <property type="entry name" value="EcfT"/>
    <property type="match status" value="1"/>
</dbReference>
<dbReference type="PANTHER" id="PTHR34857">
    <property type="entry name" value="SLL0384 PROTEIN"/>
    <property type="match status" value="1"/>
</dbReference>
<dbReference type="KEGG" id="mwo:MWSIV6_0837"/>
<proteinExistence type="predicted"/>
<dbReference type="EMBL" id="JAXUHJ010000008">
    <property type="protein sequence ID" value="MEJ8542445.1"/>
    <property type="molecule type" value="Genomic_DNA"/>
</dbReference>
<feature type="transmembrane region" description="Helical" evidence="6">
    <location>
        <begin position="43"/>
        <end position="63"/>
    </location>
</feature>
<dbReference type="GO" id="GO:0005886">
    <property type="term" value="C:plasma membrane"/>
    <property type="evidence" value="ECO:0007669"/>
    <property type="project" value="UniProtKB-ARBA"/>
</dbReference>
<dbReference type="Proteomes" id="UP001369247">
    <property type="component" value="Unassembled WGS sequence"/>
</dbReference>
<evidence type="ECO:0000313" key="9">
    <source>
        <dbReference type="Proteomes" id="UP001369247"/>
    </source>
</evidence>
<organism evidence="8">
    <name type="scientific">Methanothermobacter wolfeii</name>
    <name type="common">Methanobacterium wolfei</name>
    <dbReference type="NCBI Taxonomy" id="145261"/>
    <lineage>
        <taxon>Archaea</taxon>
        <taxon>Methanobacteriati</taxon>
        <taxon>Methanobacteriota</taxon>
        <taxon>Methanomada group</taxon>
        <taxon>Methanobacteria</taxon>
        <taxon>Methanobacteriales</taxon>
        <taxon>Methanobacteriaceae</taxon>
        <taxon>Methanothermobacter</taxon>
    </lineage>
</organism>
<feature type="transmembrane region" description="Helical" evidence="6">
    <location>
        <begin position="224"/>
        <end position="243"/>
    </location>
</feature>
<keyword evidence="4 6" id="KW-1133">Transmembrane helix</keyword>
<gene>
    <name evidence="8" type="ORF">N5910_04340</name>
    <name evidence="7" type="ORF">U2150_02925</name>
</gene>
<keyword evidence="2" id="KW-1003">Cell membrane</keyword>
<evidence type="ECO:0000256" key="2">
    <source>
        <dbReference type="ARBA" id="ARBA00022475"/>
    </source>
</evidence>
<evidence type="ECO:0000256" key="6">
    <source>
        <dbReference type="SAM" id="Phobius"/>
    </source>
</evidence>
<evidence type="ECO:0000256" key="4">
    <source>
        <dbReference type="ARBA" id="ARBA00022989"/>
    </source>
</evidence>
<feature type="transmembrane region" description="Helical" evidence="6">
    <location>
        <begin position="69"/>
        <end position="93"/>
    </location>
</feature>
<keyword evidence="3 6" id="KW-0812">Transmembrane</keyword>
<evidence type="ECO:0000256" key="1">
    <source>
        <dbReference type="ARBA" id="ARBA00004141"/>
    </source>
</evidence>
<dbReference type="InterPro" id="IPR051611">
    <property type="entry name" value="ECF_transporter_component"/>
</dbReference>
<dbReference type="InterPro" id="IPR003339">
    <property type="entry name" value="ABC/ECF_trnsptr_transmembrane"/>
</dbReference>
<name>A0A9E7RW44_METWO</name>
<reference evidence="7 9" key="2">
    <citation type="submission" date="2023-12" db="EMBL/GenBank/DDBJ databases">
        <title>Phenotypic and Genomic Characterization of Methanothermobacter wolfeii Strain BSEL, a CO2-Capturing Archaeon with Minimal Nutrient Requirements.</title>
        <authorList>
            <person name="Ale Enriquez F."/>
            <person name="Ahring B.K."/>
        </authorList>
    </citation>
    <scope>NUCLEOTIDE SEQUENCE [LARGE SCALE GENOMIC DNA]</scope>
    <source>
        <strain evidence="7 9">BSEL-1</strain>
    </source>
</reference>
<dbReference type="EMBL" id="CP104550">
    <property type="protein sequence ID" value="UXH32517.1"/>
    <property type="molecule type" value="Genomic_DNA"/>
</dbReference>
<evidence type="ECO:0000256" key="5">
    <source>
        <dbReference type="ARBA" id="ARBA00023136"/>
    </source>
</evidence>